<proteinExistence type="predicted"/>
<sequence>MKIRLSKKFALILGGATLLCGGSGAAAVFVGADRLLGPSYRDLNGLECQALQIVKMKRDQRVWVRKYVTSDGEPADGMTRIRTALRVARAVQEKEKADIVQVAMIDKAGPTDRAQMRGRAIGAQVVYIPDPSKAPEGTDPQIYSAYYLDGTPTSKGEYYGMRIDLPLEDVEGLTAKLTDKTDCADPIVKVDPNAAVDPTKPKTHGKMEGKKEHGEGEAKGHGEAKSEGHGEEPAAEGHGAAPAEGHGEEVASKESGGFLSSITGMIFGAKEEAPAAAHGSEGEGQAAGSHDAPADGHAAPKTAEAHGDQKPVEGHGSPSTAEAHSNDGGENKPAAAAGHAEPVAAEKPAPAEAASDAHAPAEPAKAEAHGEQKAEVPAAKEDGGLFASVKSMIFGSGEEAKPAAAANKDHVEAKAETPAPAEKPAASDHAAKPDAAANHAPTAADAAGAAFLAKMRGQSAPAAATPVQEATTGKAPVASDTH</sequence>
<evidence type="ECO:0000313" key="4">
    <source>
        <dbReference type="Proteomes" id="UP000320653"/>
    </source>
</evidence>
<feature type="region of interest" description="Disordered" evidence="1">
    <location>
        <begin position="455"/>
        <end position="482"/>
    </location>
</feature>
<feature type="region of interest" description="Disordered" evidence="1">
    <location>
        <begin position="189"/>
        <end position="253"/>
    </location>
</feature>
<dbReference type="Proteomes" id="UP000320653">
    <property type="component" value="Unassembled WGS sequence"/>
</dbReference>
<reference evidence="3 4" key="1">
    <citation type="submission" date="2019-06" db="EMBL/GenBank/DDBJ databases">
        <title>Sorghum-associated microbial communities from plants grown in Nebraska, USA.</title>
        <authorList>
            <person name="Schachtman D."/>
        </authorList>
    </citation>
    <scope>NUCLEOTIDE SEQUENCE [LARGE SCALE GENOMIC DNA]</scope>
    <source>
        <strain evidence="3 4">1225</strain>
    </source>
</reference>
<dbReference type="AlphaFoldDB" id="A0A561QNW2"/>
<comment type="caution">
    <text evidence="3">The sequence shown here is derived from an EMBL/GenBank/DDBJ whole genome shotgun (WGS) entry which is preliminary data.</text>
</comment>
<feature type="compositionally biased region" description="Low complexity" evidence="1">
    <location>
        <begin position="433"/>
        <end position="443"/>
    </location>
</feature>
<dbReference type="EMBL" id="VIWP01000005">
    <property type="protein sequence ID" value="TWF52068.1"/>
    <property type="molecule type" value="Genomic_DNA"/>
</dbReference>
<dbReference type="RefSeq" id="WP_145639630.1">
    <property type="nucleotide sequence ID" value="NZ_VIWP01000005.1"/>
</dbReference>
<keyword evidence="4" id="KW-1185">Reference proteome</keyword>
<protein>
    <submittedName>
        <fullName evidence="3">Uncharacterized protein</fullName>
    </submittedName>
</protein>
<feature type="signal peptide" evidence="2">
    <location>
        <begin position="1"/>
        <end position="25"/>
    </location>
</feature>
<feature type="compositionally biased region" description="Basic and acidic residues" evidence="1">
    <location>
        <begin position="303"/>
        <end position="313"/>
    </location>
</feature>
<evidence type="ECO:0000256" key="1">
    <source>
        <dbReference type="SAM" id="MobiDB-lite"/>
    </source>
</evidence>
<keyword evidence="2" id="KW-0732">Signal</keyword>
<feature type="compositionally biased region" description="Low complexity" evidence="1">
    <location>
        <begin position="334"/>
        <end position="363"/>
    </location>
</feature>
<evidence type="ECO:0000313" key="3">
    <source>
        <dbReference type="EMBL" id="TWF52068.1"/>
    </source>
</evidence>
<organism evidence="3 4">
    <name type="scientific">Neorhizobium alkalisoli</name>
    <dbReference type="NCBI Taxonomy" id="528178"/>
    <lineage>
        <taxon>Bacteria</taxon>
        <taxon>Pseudomonadati</taxon>
        <taxon>Pseudomonadota</taxon>
        <taxon>Alphaproteobacteria</taxon>
        <taxon>Hyphomicrobiales</taxon>
        <taxon>Rhizobiaceae</taxon>
        <taxon>Rhizobium/Agrobacterium group</taxon>
        <taxon>Neorhizobium</taxon>
    </lineage>
</organism>
<dbReference type="OrthoDB" id="8452149at2"/>
<feature type="compositionally biased region" description="Basic and acidic residues" evidence="1">
    <location>
        <begin position="205"/>
        <end position="232"/>
    </location>
</feature>
<feature type="region of interest" description="Disordered" evidence="1">
    <location>
        <begin position="398"/>
        <end position="443"/>
    </location>
</feature>
<feature type="region of interest" description="Disordered" evidence="1">
    <location>
        <begin position="272"/>
        <end position="383"/>
    </location>
</feature>
<name>A0A561QNW2_9HYPH</name>
<gene>
    <name evidence="3" type="ORF">FHW37_105167</name>
</gene>
<accession>A0A561QNW2</accession>
<feature type="chain" id="PRO_5021956373" evidence="2">
    <location>
        <begin position="26"/>
        <end position="482"/>
    </location>
</feature>
<evidence type="ECO:0000256" key="2">
    <source>
        <dbReference type="SAM" id="SignalP"/>
    </source>
</evidence>
<feature type="compositionally biased region" description="Basic and acidic residues" evidence="1">
    <location>
        <begin position="364"/>
        <end position="383"/>
    </location>
</feature>